<feature type="compositionally biased region" description="Polar residues" evidence="1">
    <location>
        <begin position="238"/>
        <end position="265"/>
    </location>
</feature>
<dbReference type="EMBL" id="LSSN01001244">
    <property type="protein sequence ID" value="OMJ20441.1"/>
    <property type="molecule type" value="Genomic_DNA"/>
</dbReference>
<comment type="caution">
    <text evidence="2">The sequence shown here is derived from an EMBL/GenBank/DDBJ whole genome shotgun (WGS) entry which is preliminary data.</text>
</comment>
<proteinExistence type="predicted"/>
<sequence>MQFDKINQEQEDLRDFLYKLEYESKKNTENLYHLSENQARLELDVSDAKLLINELDKLKSYVDTRFNSLQLTLNNMQTEISKNLEEKYEFETRLAKLETVISKLSENNFNRFEKIEDGLDKLAKYSVESKEVLDECTSAYTSTSEQFKKALAEINSLIEANRQTVDDLVYNRTVFGMPDSNQNTHSLSDDLDNLTNENRFSFRKRYQRKSKANDGAARNEVNSETSDSSSKDDINAKTLLNSPNTNFDIKSSSTSKQIQAPSEQNSLQFDGNVRAKVGISNIFSGADLNNSNLSSRLKTFNMNKSRNIKAKSEISAPRMSGGYYKKLLEINLDKIREDKGDSGEMVGINTKVSDFNSINTLEERLKNEKFMKVTNEYFAKSNSLISSLFLSNDQVGLRSRYRGGL</sequence>
<keyword evidence="3" id="KW-1185">Reference proteome</keyword>
<protein>
    <submittedName>
        <fullName evidence="2">Uncharacterized protein</fullName>
    </submittedName>
</protein>
<dbReference type="Proteomes" id="UP000187283">
    <property type="component" value="Unassembled WGS sequence"/>
</dbReference>
<evidence type="ECO:0000256" key="1">
    <source>
        <dbReference type="SAM" id="MobiDB-lite"/>
    </source>
</evidence>
<dbReference type="OrthoDB" id="10385383at2759"/>
<dbReference type="AlphaFoldDB" id="A0A1R1Y0G6"/>
<feature type="region of interest" description="Disordered" evidence="1">
    <location>
        <begin position="202"/>
        <end position="265"/>
    </location>
</feature>
<organism evidence="2 3">
    <name type="scientific">Smittium culicis</name>
    <dbReference type="NCBI Taxonomy" id="133412"/>
    <lineage>
        <taxon>Eukaryota</taxon>
        <taxon>Fungi</taxon>
        <taxon>Fungi incertae sedis</taxon>
        <taxon>Zoopagomycota</taxon>
        <taxon>Kickxellomycotina</taxon>
        <taxon>Harpellomycetes</taxon>
        <taxon>Harpellales</taxon>
        <taxon>Legeriomycetaceae</taxon>
        <taxon>Smittium</taxon>
    </lineage>
</organism>
<reference evidence="2 3" key="1">
    <citation type="submission" date="2017-01" db="EMBL/GenBank/DDBJ databases">
        <authorList>
            <person name="Mah S.A."/>
            <person name="Swanson W.J."/>
            <person name="Moy G.W."/>
            <person name="Vacquier V.D."/>
        </authorList>
    </citation>
    <scope>NUCLEOTIDE SEQUENCE [LARGE SCALE GENOMIC DNA]</scope>
    <source>
        <strain evidence="2 3">GSMNP</strain>
    </source>
</reference>
<name>A0A1R1Y0G6_9FUNG</name>
<gene>
    <name evidence="2" type="ORF">AYI70_g4118</name>
</gene>
<accession>A0A1R1Y0G6</accession>
<evidence type="ECO:0000313" key="2">
    <source>
        <dbReference type="EMBL" id="OMJ20441.1"/>
    </source>
</evidence>
<evidence type="ECO:0000313" key="3">
    <source>
        <dbReference type="Proteomes" id="UP000187283"/>
    </source>
</evidence>